<dbReference type="AlphaFoldDB" id="A0AAN7ZTF1"/>
<dbReference type="GO" id="GO:0005576">
    <property type="term" value="C:extracellular region"/>
    <property type="evidence" value="ECO:0007669"/>
    <property type="project" value="InterPro"/>
</dbReference>
<gene>
    <name evidence="4" type="ORF">RI129_002390</name>
</gene>
<dbReference type="PANTHER" id="PTHR22933">
    <property type="entry name" value="FI18007P1-RELATED"/>
    <property type="match status" value="1"/>
</dbReference>
<evidence type="ECO:0000259" key="3">
    <source>
        <dbReference type="PROSITE" id="PS50940"/>
    </source>
</evidence>
<dbReference type="InterPro" id="IPR002557">
    <property type="entry name" value="Chitin-bd_dom"/>
</dbReference>
<reference evidence="4 5" key="1">
    <citation type="journal article" date="2024" name="Insects">
        <title>An Improved Chromosome-Level Genome Assembly of the Firefly Pyrocoelia pectoralis.</title>
        <authorList>
            <person name="Fu X."/>
            <person name="Meyer-Rochow V.B."/>
            <person name="Ballantyne L."/>
            <person name="Zhu X."/>
        </authorList>
    </citation>
    <scope>NUCLEOTIDE SEQUENCE [LARGE SCALE GENOMIC DNA]</scope>
    <source>
        <strain evidence="4">XCY_ONT2</strain>
    </source>
</reference>
<accession>A0AAN7ZTF1</accession>
<evidence type="ECO:0000313" key="5">
    <source>
        <dbReference type="Proteomes" id="UP001329430"/>
    </source>
</evidence>
<feature type="region of interest" description="Disordered" evidence="1">
    <location>
        <begin position="227"/>
        <end position="251"/>
    </location>
</feature>
<feature type="signal peptide" evidence="2">
    <location>
        <begin position="1"/>
        <end position="18"/>
    </location>
</feature>
<dbReference type="EMBL" id="JAVRBK010000002">
    <property type="protein sequence ID" value="KAK5647498.1"/>
    <property type="molecule type" value="Genomic_DNA"/>
</dbReference>
<sequence>MRPTPVLFLLVLIKATLSLPPFTGYEKSQTSPFRPTTVAYQYDNEPSPSQAVPTRSSAYNDDFYQFRNVLPLVQQRAHQRTEAPQQVRRPQEFRRPGPNEIEEDSKEKELEEPDRLTLLLPQSKFDCVGKNTGYYADEGLGCEVFHYCQENSKHSWVCPEGFTFHQVHLICMPSGHDNICQQSTKYHFVNDYLYKPINLEEHQTKPNITLRYSDRYYPDGYSYLTDYSEESEEPRPQYKQPVRPTAVAPTPTPYRTVAVHRRPVSTQFVPTFRPETSLQQVFRSPEEVNISLQQRRPPYIAQRYTTSEEDY</sequence>
<keyword evidence="2" id="KW-0732">Signal</keyword>
<dbReference type="PROSITE" id="PS50940">
    <property type="entry name" value="CHIT_BIND_II"/>
    <property type="match status" value="1"/>
</dbReference>
<protein>
    <recommendedName>
        <fullName evidence="3">Chitin-binding type-2 domain-containing protein</fullName>
    </recommendedName>
</protein>
<comment type="caution">
    <text evidence="4">The sequence shown here is derived from an EMBL/GenBank/DDBJ whole genome shotgun (WGS) entry which is preliminary data.</text>
</comment>
<dbReference type="PANTHER" id="PTHR22933:SF31">
    <property type="entry name" value="FI18007P1"/>
    <property type="match status" value="1"/>
</dbReference>
<dbReference type="InterPro" id="IPR036508">
    <property type="entry name" value="Chitin-bd_dom_sf"/>
</dbReference>
<dbReference type="Pfam" id="PF01607">
    <property type="entry name" value="CBM_14"/>
    <property type="match status" value="1"/>
</dbReference>
<feature type="region of interest" description="Disordered" evidence="1">
    <location>
        <begin position="75"/>
        <end position="111"/>
    </location>
</feature>
<feature type="domain" description="Chitin-binding type-2" evidence="3">
    <location>
        <begin position="124"/>
        <end position="182"/>
    </location>
</feature>
<proteinExistence type="predicted"/>
<keyword evidence="5" id="KW-1185">Reference proteome</keyword>
<evidence type="ECO:0000313" key="4">
    <source>
        <dbReference type="EMBL" id="KAK5647498.1"/>
    </source>
</evidence>
<feature type="compositionally biased region" description="Low complexity" evidence="1">
    <location>
        <begin position="241"/>
        <end position="251"/>
    </location>
</feature>
<dbReference type="Proteomes" id="UP001329430">
    <property type="component" value="Chromosome 2"/>
</dbReference>
<dbReference type="GO" id="GO:0008061">
    <property type="term" value="F:chitin binding"/>
    <property type="evidence" value="ECO:0007669"/>
    <property type="project" value="InterPro"/>
</dbReference>
<name>A0AAN7ZTF1_9COLE</name>
<organism evidence="4 5">
    <name type="scientific">Pyrocoelia pectoralis</name>
    <dbReference type="NCBI Taxonomy" id="417401"/>
    <lineage>
        <taxon>Eukaryota</taxon>
        <taxon>Metazoa</taxon>
        <taxon>Ecdysozoa</taxon>
        <taxon>Arthropoda</taxon>
        <taxon>Hexapoda</taxon>
        <taxon>Insecta</taxon>
        <taxon>Pterygota</taxon>
        <taxon>Neoptera</taxon>
        <taxon>Endopterygota</taxon>
        <taxon>Coleoptera</taxon>
        <taxon>Polyphaga</taxon>
        <taxon>Elateriformia</taxon>
        <taxon>Elateroidea</taxon>
        <taxon>Lampyridae</taxon>
        <taxon>Lampyrinae</taxon>
        <taxon>Pyrocoelia</taxon>
    </lineage>
</organism>
<dbReference type="InterPro" id="IPR052976">
    <property type="entry name" value="Scoloptoxin-like"/>
</dbReference>
<feature type="chain" id="PRO_5042917787" description="Chitin-binding type-2 domain-containing protein" evidence="2">
    <location>
        <begin position="19"/>
        <end position="311"/>
    </location>
</feature>
<evidence type="ECO:0000256" key="1">
    <source>
        <dbReference type="SAM" id="MobiDB-lite"/>
    </source>
</evidence>
<evidence type="ECO:0000256" key="2">
    <source>
        <dbReference type="SAM" id="SignalP"/>
    </source>
</evidence>
<dbReference type="SUPFAM" id="SSF57625">
    <property type="entry name" value="Invertebrate chitin-binding proteins"/>
    <property type="match status" value="1"/>
</dbReference>